<dbReference type="Gene3D" id="3.10.100.10">
    <property type="entry name" value="Mannose-Binding Protein A, subunit A"/>
    <property type="match status" value="1"/>
</dbReference>
<reference evidence="5" key="1">
    <citation type="submission" date="2025-05" db="UniProtKB">
        <authorList>
            <consortium name="Ensembl"/>
        </authorList>
    </citation>
    <scope>IDENTIFICATION</scope>
</reference>
<sequence>MAAGLSASGNQTECQQDDNNRLSSLIEERDQLNANLTAITQELMKLRESTCPTGWIMPGVSCYYFSNEAGSWDEGRRDCIRRGADLLVMNNAEEKTFLAALIKQEAWIGLNDKETEGSWKWVDGTSPEFKNWLGSQPDNGGTSGRWGEEDCVHVTKDGKASWNDLSCDAAKHWICEKVLKLAV</sequence>
<dbReference type="AlphaFoldDB" id="A0A3B3YHF5"/>
<feature type="domain" description="C-type lectin" evidence="4">
    <location>
        <begin position="58"/>
        <end position="176"/>
    </location>
</feature>
<dbReference type="InterPro" id="IPR050111">
    <property type="entry name" value="C-type_lectin/snaclec_domain"/>
</dbReference>
<evidence type="ECO:0000256" key="3">
    <source>
        <dbReference type="SAM" id="Coils"/>
    </source>
</evidence>
<organism evidence="5 6">
    <name type="scientific">Poecilia mexicana</name>
    <dbReference type="NCBI Taxonomy" id="48701"/>
    <lineage>
        <taxon>Eukaryota</taxon>
        <taxon>Metazoa</taxon>
        <taxon>Chordata</taxon>
        <taxon>Craniata</taxon>
        <taxon>Vertebrata</taxon>
        <taxon>Euteleostomi</taxon>
        <taxon>Actinopterygii</taxon>
        <taxon>Neopterygii</taxon>
        <taxon>Teleostei</taxon>
        <taxon>Neoteleostei</taxon>
        <taxon>Acanthomorphata</taxon>
        <taxon>Ovalentaria</taxon>
        <taxon>Atherinomorphae</taxon>
        <taxon>Cyprinodontiformes</taxon>
        <taxon>Poeciliidae</taxon>
        <taxon>Poeciliinae</taxon>
        <taxon>Poecilia</taxon>
    </lineage>
</organism>
<keyword evidence="2" id="KW-1015">Disulfide bond</keyword>
<dbReference type="Ensembl" id="ENSPMET00000001641.1">
    <property type="protein sequence ID" value="ENSPMEP00000008918.1"/>
    <property type="gene ID" value="ENSPMEG00000010720.1"/>
</dbReference>
<dbReference type="SMART" id="SM00034">
    <property type="entry name" value="CLECT"/>
    <property type="match status" value="1"/>
</dbReference>
<dbReference type="InterPro" id="IPR033989">
    <property type="entry name" value="CD209-like_CTLD"/>
</dbReference>
<dbReference type="SUPFAM" id="SSF56436">
    <property type="entry name" value="C-type lectin-like"/>
    <property type="match status" value="1"/>
</dbReference>
<dbReference type="CDD" id="cd03590">
    <property type="entry name" value="CLECT_DC-SIGN_like"/>
    <property type="match status" value="1"/>
</dbReference>
<dbReference type="GO" id="GO:0030246">
    <property type="term" value="F:carbohydrate binding"/>
    <property type="evidence" value="ECO:0007669"/>
    <property type="project" value="UniProtKB-KW"/>
</dbReference>
<dbReference type="STRING" id="48701.ENSPMEP00000008918"/>
<dbReference type="Pfam" id="PF00059">
    <property type="entry name" value="Lectin_C"/>
    <property type="match status" value="1"/>
</dbReference>
<feature type="coiled-coil region" evidence="3">
    <location>
        <begin position="15"/>
        <end position="49"/>
    </location>
</feature>
<dbReference type="OrthoDB" id="6133475at2759"/>
<dbReference type="GeneID" id="106925605"/>
<keyword evidence="1" id="KW-0430">Lectin</keyword>
<evidence type="ECO:0000313" key="5">
    <source>
        <dbReference type="Ensembl" id="ENSPMEP00000026799.1"/>
    </source>
</evidence>
<accession>A0A3B3YHF5</accession>
<evidence type="ECO:0000256" key="1">
    <source>
        <dbReference type="ARBA" id="ARBA00022734"/>
    </source>
</evidence>
<evidence type="ECO:0000256" key="2">
    <source>
        <dbReference type="ARBA" id="ARBA00023157"/>
    </source>
</evidence>
<dbReference type="InterPro" id="IPR016186">
    <property type="entry name" value="C-type_lectin-like/link_sf"/>
</dbReference>
<dbReference type="RefSeq" id="XP_014855538.1">
    <property type="nucleotide sequence ID" value="XM_015000052.1"/>
</dbReference>
<dbReference type="KEGG" id="pmei:106925605"/>
<dbReference type="InterPro" id="IPR016187">
    <property type="entry name" value="CTDL_fold"/>
</dbReference>
<protein>
    <recommendedName>
        <fullName evidence="4">C-type lectin domain-containing protein</fullName>
    </recommendedName>
</protein>
<evidence type="ECO:0000259" key="4">
    <source>
        <dbReference type="PROSITE" id="PS50041"/>
    </source>
</evidence>
<dbReference type="Ensembl" id="ENSPMET00000001647.1">
    <property type="protein sequence ID" value="ENSPMEP00000026799.1"/>
    <property type="gene ID" value="ENSPMEG00000010720.1"/>
</dbReference>
<proteinExistence type="predicted"/>
<dbReference type="PROSITE" id="PS50041">
    <property type="entry name" value="C_TYPE_LECTIN_2"/>
    <property type="match status" value="1"/>
</dbReference>
<evidence type="ECO:0000313" key="6">
    <source>
        <dbReference type="Proteomes" id="UP000261480"/>
    </source>
</evidence>
<dbReference type="InterPro" id="IPR001304">
    <property type="entry name" value="C-type_lectin-like"/>
</dbReference>
<name>A0A3B3YHF5_9TELE</name>
<keyword evidence="3" id="KW-0175">Coiled coil</keyword>
<dbReference type="PANTHER" id="PTHR22803">
    <property type="entry name" value="MANNOSE, PHOSPHOLIPASE, LECTIN RECEPTOR RELATED"/>
    <property type="match status" value="1"/>
</dbReference>
<dbReference type="PROSITE" id="PS00615">
    <property type="entry name" value="C_TYPE_LECTIN_1"/>
    <property type="match status" value="1"/>
</dbReference>
<dbReference type="Proteomes" id="UP000261480">
    <property type="component" value="Unplaced"/>
</dbReference>
<dbReference type="InterPro" id="IPR018378">
    <property type="entry name" value="C-type_lectin_CS"/>
</dbReference>
<keyword evidence="6" id="KW-1185">Reference proteome</keyword>